<dbReference type="GO" id="GO:0008284">
    <property type="term" value="P:positive regulation of cell population proliferation"/>
    <property type="evidence" value="ECO:0007669"/>
    <property type="project" value="TreeGrafter"/>
</dbReference>
<evidence type="ECO:0000256" key="11">
    <source>
        <dbReference type="ARBA" id="ARBA00022692"/>
    </source>
</evidence>
<keyword evidence="9" id="KW-0963">Cytoplasm</keyword>
<evidence type="ECO:0000256" key="9">
    <source>
        <dbReference type="ARBA" id="ARBA00022490"/>
    </source>
</evidence>
<reference evidence="26" key="2">
    <citation type="submission" date="2025-09" db="UniProtKB">
        <authorList>
            <consortium name="Ensembl"/>
        </authorList>
    </citation>
    <scope>IDENTIFICATION</scope>
</reference>
<dbReference type="SUPFAM" id="SSF47266">
    <property type="entry name" value="4-helical cytokines"/>
    <property type="match status" value="1"/>
</dbReference>
<evidence type="ECO:0000256" key="2">
    <source>
        <dbReference type="ARBA" id="ARBA00004251"/>
    </source>
</evidence>
<dbReference type="Proteomes" id="UP000472276">
    <property type="component" value="Unassembled WGS sequence"/>
</dbReference>
<dbReference type="AlphaFoldDB" id="A0A668UVX4"/>
<dbReference type="InterPro" id="IPR009079">
    <property type="entry name" value="4_helix_cytokine-like_core"/>
</dbReference>
<evidence type="ECO:0000313" key="27">
    <source>
        <dbReference type="Proteomes" id="UP000472276"/>
    </source>
</evidence>
<evidence type="ECO:0000256" key="5">
    <source>
        <dbReference type="ARBA" id="ARBA00004613"/>
    </source>
</evidence>
<evidence type="ECO:0000256" key="22">
    <source>
        <dbReference type="ARBA" id="ARBA00032898"/>
    </source>
</evidence>
<evidence type="ECO:0000256" key="25">
    <source>
        <dbReference type="SAM" id="Phobius"/>
    </source>
</evidence>
<evidence type="ECO:0000256" key="18">
    <source>
        <dbReference type="ARBA" id="ARBA00023180"/>
    </source>
</evidence>
<dbReference type="InterPro" id="IPR003452">
    <property type="entry name" value="SCF"/>
</dbReference>
<keyword evidence="18" id="KW-0325">Glycoprotein</keyword>
<evidence type="ECO:0000256" key="17">
    <source>
        <dbReference type="ARBA" id="ARBA00023157"/>
    </source>
</evidence>
<feature type="transmembrane region" description="Helical" evidence="25">
    <location>
        <begin position="196"/>
        <end position="215"/>
    </location>
</feature>
<dbReference type="GO" id="GO:0008083">
    <property type="term" value="F:growth factor activity"/>
    <property type="evidence" value="ECO:0007669"/>
    <property type="project" value="UniProtKB-KW"/>
</dbReference>
<dbReference type="GO" id="GO:0005856">
    <property type="term" value="C:cytoskeleton"/>
    <property type="evidence" value="ECO:0007669"/>
    <property type="project" value="UniProtKB-SubCell"/>
</dbReference>
<dbReference type="GO" id="GO:0005173">
    <property type="term" value="F:stem cell factor receptor binding"/>
    <property type="evidence" value="ECO:0007669"/>
    <property type="project" value="InterPro"/>
</dbReference>
<evidence type="ECO:0000256" key="20">
    <source>
        <dbReference type="ARBA" id="ARBA00023273"/>
    </source>
</evidence>
<sequence>PVTDLVALMVSCYRLYVTFVVCCRAFLGPELTSGEVNTYRNLCKQDLPNNYLIPITYVPKEAGTCWVVLNIYPMEKSLEKLTNNFGDKSTNRESLLIFIEIFQTVCIFIFNSEILMQYFDCHYQEQHIPSGPYFDYMENLLRGADQGLFDFSCEPPPCPSTQQTFTTPQETSQSPHNLSTQQTPGTMLMQLMHRTWILLSVLLLLFFCFVCFLSFAEFLEDDNLMPLIFVTISIAVCVTVCLFLWLVSKPSNP</sequence>
<feature type="transmembrane region" description="Helical" evidence="25">
    <location>
        <begin position="6"/>
        <end position="27"/>
    </location>
</feature>
<organism evidence="26 27">
    <name type="scientific">Oreochromis aureus</name>
    <name type="common">Israeli tilapia</name>
    <name type="synonym">Chromis aureus</name>
    <dbReference type="NCBI Taxonomy" id="47969"/>
    <lineage>
        <taxon>Eukaryota</taxon>
        <taxon>Metazoa</taxon>
        <taxon>Chordata</taxon>
        <taxon>Craniata</taxon>
        <taxon>Vertebrata</taxon>
        <taxon>Euteleostomi</taxon>
        <taxon>Actinopterygii</taxon>
        <taxon>Neopterygii</taxon>
        <taxon>Teleostei</taxon>
        <taxon>Neoteleostei</taxon>
        <taxon>Acanthomorphata</taxon>
        <taxon>Ovalentaria</taxon>
        <taxon>Cichlomorphae</taxon>
        <taxon>Cichliformes</taxon>
        <taxon>Cichlidae</taxon>
        <taxon>African cichlids</taxon>
        <taxon>Pseudocrenilabrinae</taxon>
        <taxon>Oreochromini</taxon>
        <taxon>Oreochromis</taxon>
    </lineage>
</organism>
<evidence type="ECO:0000256" key="15">
    <source>
        <dbReference type="ARBA" id="ARBA00023030"/>
    </source>
</evidence>
<keyword evidence="27" id="KW-1185">Reference proteome</keyword>
<dbReference type="GO" id="GO:0030027">
    <property type="term" value="C:lamellipodium"/>
    <property type="evidence" value="ECO:0007669"/>
    <property type="project" value="UniProtKB-SubCell"/>
</dbReference>
<keyword evidence="19" id="KW-0206">Cytoskeleton</keyword>
<evidence type="ECO:0000256" key="23">
    <source>
        <dbReference type="ARBA" id="ARBA00033123"/>
    </source>
</evidence>
<evidence type="ECO:0000256" key="1">
    <source>
        <dbReference type="ARBA" id="ARBA00004245"/>
    </source>
</evidence>
<evidence type="ECO:0000256" key="4">
    <source>
        <dbReference type="ARBA" id="ARBA00004510"/>
    </source>
</evidence>
<keyword evidence="14 25" id="KW-1133">Transmembrane helix</keyword>
<keyword evidence="8" id="KW-1003">Cell membrane</keyword>
<evidence type="ECO:0000313" key="26">
    <source>
        <dbReference type="Ensembl" id="ENSOABP00000042677.1"/>
    </source>
</evidence>
<dbReference type="GO" id="GO:0007155">
    <property type="term" value="P:cell adhesion"/>
    <property type="evidence" value="ECO:0007669"/>
    <property type="project" value="UniProtKB-KW"/>
</dbReference>
<feature type="transmembrane region" description="Helical" evidence="25">
    <location>
        <begin position="227"/>
        <end position="247"/>
    </location>
</feature>
<evidence type="ECO:0000256" key="24">
    <source>
        <dbReference type="SAM" id="MobiDB-lite"/>
    </source>
</evidence>
<accession>A0A668UVX4</accession>
<protein>
    <recommendedName>
        <fullName evidence="7">Kit ligand</fullName>
    </recommendedName>
    <alternativeName>
        <fullName evidence="21">Mast cell growth factor</fullName>
    </alternativeName>
    <alternativeName>
        <fullName evidence="23">Stem cell factor</fullName>
    </alternativeName>
    <alternativeName>
        <fullName evidence="22">c-Kit ligand</fullName>
    </alternativeName>
</protein>
<keyword evidence="17" id="KW-1015">Disulfide bond</keyword>
<dbReference type="PANTHER" id="PTHR11574:SF0">
    <property type="entry name" value="KIT LIGAND"/>
    <property type="match status" value="1"/>
</dbReference>
<evidence type="ECO:0000256" key="7">
    <source>
        <dbReference type="ARBA" id="ARBA00017304"/>
    </source>
</evidence>
<keyword evidence="13" id="KW-0130">Cell adhesion</keyword>
<dbReference type="GO" id="GO:0030175">
    <property type="term" value="C:filopodium"/>
    <property type="evidence" value="ECO:0007669"/>
    <property type="project" value="UniProtKB-SubCell"/>
</dbReference>
<keyword evidence="11 25" id="KW-0812">Transmembrane</keyword>
<dbReference type="Ensembl" id="ENSOABT00000043819.2">
    <property type="protein sequence ID" value="ENSOABP00000042677.1"/>
    <property type="gene ID" value="ENSOABG00000019247.2"/>
</dbReference>
<dbReference type="GO" id="GO:0005576">
    <property type="term" value="C:extracellular region"/>
    <property type="evidence" value="ECO:0007669"/>
    <property type="project" value="UniProtKB-SubCell"/>
</dbReference>
<dbReference type="GO" id="GO:0005886">
    <property type="term" value="C:plasma membrane"/>
    <property type="evidence" value="ECO:0007669"/>
    <property type="project" value="UniProtKB-SubCell"/>
</dbReference>
<reference evidence="26" key="1">
    <citation type="submission" date="2025-08" db="UniProtKB">
        <authorList>
            <consortium name="Ensembl"/>
        </authorList>
    </citation>
    <scope>IDENTIFICATION</scope>
</reference>
<evidence type="ECO:0000256" key="21">
    <source>
        <dbReference type="ARBA" id="ARBA00030364"/>
    </source>
</evidence>
<keyword evidence="20" id="KW-0966">Cell projection</keyword>
<dbReference type="Gene3D" id="1.20.1250.10">
    <property type="match status" value="1"/>
</dbReference>
<evidence type="ECO:0000256" key="8">
    <source>
        <dbReference type="ARBA" id="ARBA00022475"/>
    </source>
</evidence>
<keyword evidence="10" id="KW-0964">Secreted</keyword>
<evidence type="ECO:0000256" key="6">
    <source>
        <dbReference type="ARBA" id="ARBA00010419"/>
    </source>
</evidence>
<keyword evidence="12" id="KW-0732">Signal</keyword>
<evidence type="ECO:0000256" key="16">
    <source>
        <dbReference type="ARBA" id="ARBA00023136"/>
    </source>
</evidence>
<proteinExistence type="inferred from homology"/>
<keyword evidence="15" id="KW-0339">Growth factor</keyword>
<evidence type="ECO:0000256" key="12">
    <source>
        <dbReference type="ARBA" id="ARBA00022729"/>
    </source>
</evidence>
<dbReference type="GO" id="GO:0005125">
    <property type="term" value="F:cytokine activity"/>
    <property type="evidence" value="ECO:0007669"/>
    <property type="project" value="TreeGrafter"/>
</dbReference>
<comment type="subcellular location">
    <subcellularLocation>
        <location evidence="2">Cell membrane</location>
        <topology evidence="2">Single-pass type I membrane protein</topology>
    </subcellularLocation>
    <subcellularLocation>
        <location evidence="3">Cell projection</location>
        <location evidence="3">Filopodium</location>
    </subcellularLocation>
    <subcellularLocation>
        <location evidence="4">Cell projection</location>
        <location evidence="4">Lamellipodium</location>
    </subcellularLocation>
    <subcellularLocation>
        <location evidence="1">Cytoplasm</location>
        <location evidence="1">Cytoskeleton</location>
    </subcellularLocation>
    <subcellularLocation>
        <location evidence="5">Secreted</location>
    </subcellularLocation>
</comment>
<feature type="compositionally biased region" description="Polar residues" evidence="24">
    <location>
        <begin position="160"/>
        <end position="179"/>
    </location>
</feature>
<comment type="similarity">
    <text evidence="6">Belongs to the SCF family.</text>
</comment>
<feature type="region of interest" description="Disordered" evidence="24">
    <location>
        <begin position="159"/>
        <end position="179"/>
    </location>
</feature>
<dbReference type="PANTHER" id="PTHR11574">
    <property type="entry name" value="KIT LIGAND"/>
    <property type="match status" value="1"/>
</dbReference>
<evidence type="ECO:0000256" key="10">
    <source>
        <dbReference type="ARBA" id="ARBA00022525"/>
    </source>
</evidence>
<evidence type="ECO:0000256" key="14">
    <source>
        <dbReference type="ARBA" id="ARBA00022989"/>
    </source>
</evidence>
<evidence type="ECO:0000256" key="3">
    <source>
        <dbReference type="ARBA" id="ARBA00004486"/>
    </source>
</evidence>
<evidence type="ECO:0000256" key="13">
    <source>
        <dbReference type="ARBA" id="ARBA00022889"/>
    </source>
</evidence>
<keyword evidence="16 25" id="KW-0472">Membrane</keyword>
<evidence type="ECO:0000256" key="19">
    <source>
        <dbReference type="ARBA" id="ARBA00023212"/>
    </source>
</evidence>
<name>A0A668UVX4_OREAU</name>